<dbReference type="PANTHER" id="PTHR43767:SF1">
    <property type="entry name" value="NONRIBOSOMAL PEPTIDE SYNTHASE PES1 (EUROFUNG)-RELATED"/>
    <property type="match status" value="1"/>
</dbReference>
<gene>
    <name evidence="3" type="ORF">GCM10023167_03240</name>
</gene>
<dbReference type="Gene3D" id="3.40.50.12780">
    <property type="entry name" value="N-terminal domain of ligase-like"/>
    <property type="match status" value="2"/>
</dbReference>
<proteinExistence type="predicted"/>
<dbReference type="Pfam" id="PF00501">
    <property type="entry name" value="AMP-binding"/>
    <property type="match status" value="1"/>
</dbReference>
<dbReference type="Proteomes" id="UP001500642">
    <property type="component" value="Unassembled WGS sequence"/>
</dbReference>
<comment type="caution">
    <text evidence="3">The sequence shown here is derived from an EMBL/GenBank/DDBJ whole genome shotgun (WGS) entry which is preliminary data.</text>
</comment>
<dbReference type="InterPro" id="IPR042099">
    <property type="entry name" value="ANL_N_sf"/>
</dbReference>
<name>A0ABP8J1Z0_9MICO</name>
<dbReference type="PANTHER" id="PTHR43767">
    <property type="entry name" value="LONG-CHAIN-FATTY-ACID--COA LIGASE"/>
    <property type="match status" value="1"/>
</dbReference>
<dbReference type="InterPro" id="IPR050237">
    <property type="entry name" value="ATP-dep_AMP-bd_enzyme"/>
</dbReference>
<dbReference type="SUPFAM" id="SSF56801">
    <property type="entry name" value="Acetyl-CoA synthetase-like"/>
    <property type="match status" value="1"/>
</dbReference>
<evidence type="ECO:0000313" key="3">
    <source>
        <dbReference type="EMBL" id="GAA4383578.1"/>
    </source>
</evidence>
<feature type="domain" description="AMP-dependent synthetase/ligase" evidence="2">
    <location>
        <begin position="6"/>
        <end position="92"/>
    </location>
</feature>
<organism evidence="3 4">
    <name type="scientific">Brevibacterium pityocampae</name>
    <dbReference type="NCBI Taxonomy" id="506594"/>
    <lineage>
        <taxon>Bacteria</taxon>
        <taxon>Bacillati</taxon>
        <taxon>Actinomycetota</taxon>
        <taxon>Actinomycetes</taxon>
        <taxon>Micrococcales</taxon>
        <taxon>Brevibacteriaceae</taxon>
        <taxon>Brevibacterium</taxon>
    </lineage>
</organism>
<accession>A0ABP8J1Z0</accession>
<sequence>MWSRAVACRGTAPFLTFITGTGDSNTWSYRQFAQLVGLTAQRFRALGVAPGTAVHLNLESSPAFIMSWLACASLGAVAVASDPEAEVPALLRELSGTHPVLGVVGLRRRWTYRNAVSRSATPEFPVIEVSEDEPDTLAGSPLFTPGPVFGAVRRRDSAGRSGHPPRPAAGSRAAERPRPCGPTAAAAGSLPESVQIRALPAGALSIVVGAESAHDPTAAGAHLLTHADGLSEAHEAAAAAGLGQDHRWLITGDLHTLAAQARELTAVITAGATVVLAAHFAPEAWLEQVRTHAVTHTCLTADRAREVLGDESAGEDLDRLAARTGMRIGRVASDPAVGTTWALAAPDAVVAVPAGL</sequence>
<dbReference type="RefSeq" id="WP_345029303.1">
    <property type="nucleotide sequence ID" value="NZ_BAABGL010000002.1"/>
</dbReference>
<dbReference type="InterPro" id="IPR000873">
    <property type="entry name" value="AMP-dep_synth/lig_dom"/>
</dbReference>
<evidence type="ECO:0000313" key="4">
    <source>
        <dbReference type="Proteomes" id="UP001500642"/>
    </source>
</evidence>
<evidence type="ECO:0000259" key="2">
    <source>
        <dbReference type="Pfam" id="PF00501"/>
    </source>
</evidence>
<feature type="region of interest" description="Disordered" evidence="1">
    <location>
        <begin position="149"/>
        <end position="189"/>
    </location>
</feature>
<keyword evidence="4" id="KW-1185">Reference proteome</keyword>
<protein>
    <recommendedName>
        <fullName evidence="2">AMP-dependent synthetase/ligase domain-containing protein</fullName>
    </recommendedName>
</protein>
<reference evidence="4" key="1">
    <citation type="journal article" date="2019" name="Int. J. Syst. Evol. Microbiol.">
        <title>The Global Catalogue of Microorganisms (GCM) 10K type strain sequencing project: providing services to taxonomists for standard genome sequencing and annotation.</title>
        <authorList>
            <consortium name="The Broad Institute Genomics Platform"/>
            <consortium name="The Broad Institute Genome Sequencing Center for Infectious Disease"/>
            <person name="Wu L."/>
            <person name="Ma J."/>
        </authorList>
    </citation>
    <scope>NUCLEOTIDE SEQUENCE [LARGE SCALE GENOMIC DNA]</scope>
    <source>
        <strain evidence="4">JCM 17808</strain>
    </source>
</reference>
<evidence type="ECO:0000256" key="1">
    <source>
        <dbReference type="SAM" id="MobiDB-lite"/>
    </source>
</evidence>
<dbReference type="EMBL" id="BAABGL010000002">
    <property type="protein sequence ID" value="GAA4383578.1"/>
    <property type="molecule type" value="Genomic_DNA"/>
</dbReference>